<evidence type="ECO:0000259" key="2">
    <source>
        <dbReference type="PROSITE" id="PS50983"/>
    </source>
</evidence>
<gene>
    <name evidence="3" type="ORF">J2S76_002016</name>
</gene>
<keyword evidence="1" id="KW-0732">Signal</keyword>
<name>A0ABU0DGQ8_9HYPH</name>
<dbReference type="PANTHER" id="PTHR30535:SF34">
    <property type="entry name" value="MOLYBDATE-BINDING PROTEIN MOLA"/>
    <property type="match status" value="1"/>
</dbReference>
<organism evidence="3 4">
    <name type="scientific">Ancylobacter vacuolatus</name>
    <dbReference type="NCBI Taxonomy" id="223389"/>
    <lineage>
        <taxon>Bacteria</taxon>
        <taxon>Pseudomonadati</taxon>
        <taxon>Pseudomonadota</taxon>
        <taxon>Alphaproteobacteria</taxon>
        <taxon>Hyphomicrobiales</taxon>
        <taxon>Xanthobacteraceae</taxon>
        <taxon>Ancylobacter</taxon>
    </lineage>
</organism>
<feature type="chain" id="PRO_5045723928" evidence="1">
    <location>
        <begin position="30"/>
        <end position="381"/>
    </location>
</feature>
<feature type="domain" description="Fe/B12 periplasmic-binding" evidence="2">
    <location>
        <begin position="49"/>
        <end position="351"/>
    </location>
</feature>
<dbReference type="InterPro" id="IPR050902">
    <property type="entry name" value="ABC_Transporter_SBP"/>
</dbReference>
<dbReference type="Proteomes" id="UP001238467">
    <property type="component" value="Unassembled WGS sequence"/>
</dbReference>
<dbReference type="InterPro" id="IPR002491">
    <property type="entry name" value="ABC_transptr_periplasmic_BD"/>
</dbReference>
<comment type="caution">
    <text evidence="3">The sequence shown here is derived from an EMBL/GenBank/DDBJ whole genome shotgun (WGS) entry which is preliminary data.</text>
</comment>
<evidence type="ECO:0000256" key="1">
    <source>
        <dbReference type="SAM" id="SignalP"/>
    </source>
</evidence>
<dbReference type="EMBL" id="JAUSUH010000003">
    <property type="protein sequence ID" value="MDQ0347592.1"/>
    <property type="molecule type" value="Genomic_DNA"/>
</dbReference>
<dbReference type="RefSeq" id="WP_307060032.1">
    <property type="nucleotide sequence ID" value="NZ_JAUSUH010000003.1"/>
</dbReference>
<dbReference type="PANTHER" id="PTHR30535">
    <property type="entry name" value="VITAMIN B12-BINDING PROTEIN"/>
    <property type="match status" value="1"/>
</dbReference>
<keyword evidence="4" id="KW-1185">Reference proteome</keyword>
<dbReference type="PROSITE" id="PS50983">
    <property type="entry name" value="FE_B12_PBP"/>
    <property type="match status" value="1"/>
</dbReference>
<protein>
    <submittedName>
        <fullName evidence="3">Iron complex transport system substrate-binding protein</fullName>
    </submittedName>
</protein>
<dbReference type="SUPFAM" id="SSF53807">
    <property type="entry name" value="Helical backbone' metal receptor"/>
    <property type="match status" value="1"/>
</dbReference>
<sequence length="381" mass="40998">MTPRSAAHAAALVALLAAGLVALWPAAAAAREIVDLAGRTVTVPDKVERLIIGEGRYIPALAILDRDEPIGRVVGMMGDYEQVDPATYARFRARFPAIADIPRFGRASPDSFSVERALALRPQVAIFGLDGHGPGASNARVIEVLEQAGIVLVFIDFRTDPLVNTPKSIEVLGAVLGREREAASFVAEWRAAYDVVRDRLARHRPPAPRVFIESRVGLMPCCETMVRGMMGDFVTAAGGTNLAAGVIPADAGTVSLEYLLVNPPDIYIGTAIGSASSPPDSPWIALGPDVAAQQAAESLARATRRVGIAELPAVKAGRAFAVWHHFYNSPFNVAALQAFAKWLHPELFADLDPEGLLHRLHQRFQPFPLEGTYWTSLQQPP</sequence>
<feature type="signal peptide" evidence="1">
    <location>
        <begin position="1"/>
        <end position="29"/>
    </location>
</feature>
<evidence type="ECO:0000313" key="4">
    <source>
        <dbReference type="Proteomes" id="UP001238467"/>
    </source>
</evidence>
<evidence type="ECO:0000313" key="3">
    <source>
        <dbReference type="EMBL" id="MDQ0347592.1"/>
    </source>
</evidence>
<reference evidence="3 4" key="1">
    <citation type="submission" date="2023-07" db="EMBL/GenBank/DDBJ databases">
        <title>Genomic Encyclopedia of Type Strains, Phase IV (KMG-IV): sequencing the most valuable type-strain genomes for metagenomic binning, comparative biology and taxonomic classification.</title>
        <authorList>
            <person name="Goeker M."/>
        </authorList>
    </citation>
    <scope>NUCLEOTIDE SEQUENCE [LARGE SCALE GENOMIC DNA]</scope>
    <source>
        <strain evidence="3 4">DSM 1277</strain>
    </source>
</reference>
<proteinExistence type="predicted"/>
<accession>A0ABU0DGQ8</accession>
<dbReference type="Gene3D" id="3.40.50.1980">
    <property type="entry name" value="Nitrogenase molybdenum iron protein domain"/>
    <property type="match status" value="2"/>
</dbReference>